<reference evidence="1 2" key="1">
    <citation type="submission" date="2018-08" db="EMBL/GenBank/DDBJ databases">
        <title>Proposal of Muricauda 72 sp.nov. and Muricauda NH166 sp.nov., isolated from seawater.</title>
        <authorList>
            <person name="Cheng H."/>
            <person name="Wu Y.-H."/>
            <person name="Guo L.-L."/>
            <person name="Xu X.-W."/>
        </authorList>
    </citation>
    <scope>NUCLEOTIDE SEQUENCE [LARGE SCALE GENOMIC DNA]</scope>
    <source>
        <strain evidence="1 2">72</strain>
    </source>
</reference>
<evidence type="ECO:0000313" key="1">
    <source>
        <dbReference type="EMBL" id="RIV45204.1"/>
    </source>
</evidence>
<accession>A0A3A1NIJ7</accession>
<protein>
    <submittedName>
        <fullName evidence="1">Uncharacterized protein</fullName>
    </submittedName>
</protein>
<gene>
    <name evidence="1" type="ORF">D2V05_06430</name>
</gene>
<dbReference type="Proteomes" id="UP000266691">
    <property type="component" value="Unassembled WGS sequence"/>
</dbReference>
<dbReference type="EMBL" id="QXFI01000018">
    <property type="protein sequence ID" value="RIV45204.1"/>
    <property type="molecule type" value="Genomic_DNA"/>
</dbReference>
<dbReference type="AlphaFoldDB" id="A0A3A1NIJ7"/>
<name>A0A3A1NIJ7_9FLAO</name>
<sequence>METLFVDKTCLGLDRFDKGLRNSFRPIGKGAYGKLSECRQWCPDRKSLGTALFFDAPKNNEGFFYYGPLKICWADGRICGLSRQSPKKGLLRKGAPKIRLDGFRFDQMKFHQTLRQ</sequence>
<organism evidence="1 2">
    <name type="scientific">Flagellimonas pelagia</name>
    <dbReference type="NCBI Taxonomy" id="2306998"/>
    <lineage>
        <taxon>Bacteria</taxon>
        <taxon>Pseudomonadati</taxon>
        <taxon>Bacteroidota</taxon>
        <taxon>Flavobacteriia</taxon>
        <taxon>Flavobacteriales</taxon>
        <taxon>Flavobacteriaceae</taxon>
        <taxon>Flagellimonas</taxon>
    </lineage>
</organism>
<comment type="caution">
    <text evidence="1">The sequence shown here is derived from an EMBL/GenBank/DDBJ whole genome shotgun (WGS) entry which is preliminary data.</text>
</comment>
<evidence type="ECO:0000313" key="2">
    <source>
        <dbReference type="Proteomes" id="UP000266691"/>
    </source>
</evidence>
<proteinExistence type="predicted"/>